<keyword evidence="1" id="KW-0479">Metal-binding</keyword>
<gene>
    <name evidence="6" type="ORF">Mth01_43250</name>
</gene>
<dbReference type="Proteomes" id="UP000610966">
    <property type="component" value="Unassembled WGS sequence"/>
</dbReference>
<dbReference type="InterPro" id="IPR011330">
    <property type="entry name" value="Glyco_hydro/deAcase_b/a-brl"/>
</dbReference>
<dbReference type="GO" id="GO:0016810">
    <property type="term" value="F:hydrolase activity, acting on carbon-nitrogen (but not peptide) bonds"/>
    <property type="evidence" value="ECO:0007669"/>
    <property type="project" value="InterPro"/>
</dbReference>
<dbReference type="SUPFAM" id="SSF88713">
    <property type="entry name" value="Glycoside hydrolase/deacetylase"/>
    <property type="match status" value="1"/>
</dbReference>
<dbReference type="CDD" id="cd10917">
    <property type="entry name" value="CE4_NodB_like_6s_7s"/>
    <property type="match status" value="1"/>
</dbReference>
<feature type="domain" description="NodB homology" evidence="5">
    <location>
        <begin position="38"/>
        <end position="216"/>
    </location>
</feature>
<feature type="chain" id="PRO_5039036365" description="NodB homology domain-containing protein" evidence="4">
    <location>
        <begin position="26"/>
        <end position="252"/>
    </location>
</feature>
<feature type="signal peptide" evidence="4">
    <location>
        <begin position="1"/>
        <end position="25"/>
    </location>
</feature>
<keyword evidence="4" id="KW-0732">Signal</keyword>
<dbReference type="EMBL" id="BOOG01000044">
    <property type="protein sequence ID" value="GIH72072.1"/>
    <property type="molecule type" value="Genomic_DNA"/>
</dbReference>
<dbReference type="GO" id="GO:0016020">
    <property type="term" value="C:membrane"/>
    <property type="evidence" value="ECO:0007669"/>
    <property type="project" value="TreeGrafter"/>
</dbReference>
<feature type="region of interest" description="Disordered" evidence="3">
    <location>
        <begin position="226"/>
        <end position="252"/>
    </location>
</feature>
<proteinExistence type="predicted"/>
<feature type="compositionally biased region" description="Acidic residues" evidence="3">
    <location>
        <begin position="237"/>
        <end position="252"/>
    </location>
</feature>
<organism evidence="6 7">
    <name type="scientific">Sphaerimonospora thailandensis</name>
    <dbReference type="NCBI Taxonomy" id="795644"/>
    <lineage>
        <taxon>Bacteria</taxon>
        <taxon>Bacillati</taxon>
        <taxon>Actinomycetota</taxon>
        <taxon>Actinomycetes</taxon>
        <taxon>Streptosporangiales</taxon>
        <taxon>Streptosporangiaceae</taxon>
        <taxon>Sphaerimonospora</taxon>
    </lineage>
</organism>
<dbReference type="Pfam" id="PF01522">
    <property type="entry name" value="Polysacc_deac_1"/>
    <property type="match status" value="1"/>
</dbReference>
<keyword evidence="7" id="KW-1185">Reference proteome</keyword>
<dbReference type="AlphaFoldDB" id="A0A8J3RDX5"/>
<protein>
    <recommendedName>
        <fullName evidence="5">NodB homology domain-containing protein</fullName>
    </recommendedName>
</protein>
<evidence type="ECO:0000313" key="6">
    <source>
        <dbReference type="EMBL" id="GIH72072.1"/>
    </source>
</evidence>
<dbReference type="GO" id="GO:0005975">
    <property type="term" value="P:carbohydrate metabolic process"/>
    <property type="evidence" value="ECO:0007669"/>
    <property type="project" value="InterPro"/>
</dbReference>
<dbReference type="PANTHER" id="PTHR10587:SF133">
    <property type="entry name" value="CHITIN DEACETYLASE 1-RELATED"/>
    <property type="match status" value="1"/>
</dbReference>
<dbReference type="InterPro" id="IPR002509">
    <property type="entry name" value="NODB_dom"/>
</dbReference>
<evidence type="ECO:0000256" key="3">
    <source>
        <dbReference type="SAM" id="MobiDB-lite"/>
    </source>
</evidence>
<evidence type="ECO:0000313" key="7">
    <source>
        <dbReference type="Proteomes" id="UP000610966"/>
    </source>
</evidence>
<evidence type="ECO:0000256" key="2">
    <source>
        <dbReference type="ARBA" id="ARBA00022801"/>
    </source>
</evidence>
<comment type="caution">
    <text evidence="6">The sequence shown here is derived from an EMBL/GenBank/DDBJ whole genome shotgun (WGS) entry which is preliminary data.</text>
</comment>
<dbReference type="PROSITE" id="PS51677">
    <property type="entry name" value="NODB"/>
    <property type="match status" value="1"/>
</dbReference>
<name>A0A8J3RDX5_9ACTN</name>
<reference evidence="6" key="1">
    <citation type="submission" date="2021-01" db="EMBL/GenBank/DDBJ databases">
        <title>Whole genome shotgun sequence of Sphaerimonospora thailandensis NBRC 107569.</title>
        <authorList>
            <person name="Komaki H."/>
            <person name="Tamura T."/>
        </authorList>
    </citation>
    <scope>NUCLEOTIDE SEQUENCE</scope>
    <source>
        <strain evidence="6">NBRC 107569</strain>
    </source>
</reference>
<sequence length="252" mass="27878">MAFRRLIPVAVACVLTTAIATPSHASRAAKEPYCATYKCIALTFDDGPAEHTETLLKVLKKYKAKATFFMIGNRVKKNLKMVGQVAKNGHEIGNHSWDHKYFTDLTSQEIYAEVRDTQRIIKKATGKDPVVFRAPGGLYPDEAREIVAKFGMVQVPGTVATKDYIKDYRNVEFLTSKALEIAEPGAVVLMHETVKETASSLPTVLRELTKQGYHFVTVSKLLEGQELTPGEVYPETPPDDSDTPEFPDGTEG</sequence>
<dbReference type="PANTHER" id="PTHR10587">
    <property type="entry name" value="GLYCOSYL TRANSFERASE-RELATED"/>
    <property type="match status" value="1"/>
</dbReference>
<dbReference type="RefSeq" id="WP_204017735.1">
    <property type="nucleotide sequence ID" value="NZ_BOOG01000044.1"/>
</dbReference>
<evidence type="ECO:0000259" key="5">
    <source>
        <dbReference type="PROSITE" id="PS51677"/>
    </source>
</evidence>
<dbReference type="GO" id="GO:0046872">
    <property type="term" value="F:metal ion binding"/>
    <property type="evidence" value="ECO:0007669"/>
    <property type="project" value="UniProtKB-KW"/>
</dbReference>
<keyword evidence="2" id="KW-0378">Hydrolase</keyword>
<dbReference type="Gene3D" id="3.20.20.370">
    <property type="entry name" value="Glycoside hydrolase/deacetylase"/>
    <property type="match status" value="1"/>
</dbReference>
<accession>A0A8J3RDX5</accession>
<dbReference type="InterPro" id="IPR050248">
    <property type="entry name" value="Polysacc_deacetylase_ArnD"/>
</dbReference>
<evidence type="ECO:0000256" key="1">
    <source>
        <dbReference type="ARBA" id="ARBA00022723"/>
    </source>
</evidence>
<evidence type="ECO:0000256" key="4">
    <source>
        <dbReference type="SAM" id="SignalP"/>
    </source>
</evidence>